<keyword evidence="4" id="KW-1003">Cell membrane</keyword>
<evidence type="ECO:0000256" key="1">
    <source>
        <dbReference type="ARBA" id="ARBA00001970"/>
    </source>
</evidence>
<comment type="subcellular location">
    <subcellularLocation>
        <location evidence="2">Cell membrane</location>
        <topology evidence="2">Multi-pass membrane protein</topology>
    </subcellularLocation>
</comment>
<gene>
    <name evidence="15" type="ORF">SAMN04488042_105276</name>
</gene>
<dbReference type="Gene3D" id="1.20.950.20">
    <property type="entry name" value="Transmembrane di-heme cytochromes, Chain C"/>
    <property type="match status" value="1"/>
</dbReference>
<evidence type="ECO:0000259" key="14">
    <source>
        <dbReference type="SMART" id="SM00867"/>
    </source>
</evidence>
<dbReference type="SUPFAM" id="SSF81342">
    <property type="entry name" value="Transmembrane di-heme cytochromes"/>
    <property type="match status" value="1"/>
</dbReference>
<dbReference type="PANTHER" id="PTHR30529:SF7">
    <property type="entry name" value="CYTOCHROME B561 BACTERIAL_NI-HYDROGENASE DOMAIN-CONTAINING PROTEIN"/>
    <property type="match status" value="1"/>
</dbReference>
<evidence type="ECO:0000256" key="8">
    <source>
        <dbReference type="ARBA" id="ARBA00022982"/>
    </source>
</evidence>
<dbReference type="InterPro" id="IPR052168">
    <property type="entry name" value="Cytochrome_b561_oxidase"/>
</dbReference>
<dbReference type="RefSeq" id="WP_093094444.1">
    <property type="nucleotide sequence ID" value="NZ_FOTQ01000005.1"/>
</dbReference>
<dbReference type="Pfam" id="PF04264">
    <property type="entry name" value="YceI"/>
    <property type="match status" value="1"/>
</dbReference>
<dbReference type="InterPro" id="IPR016174">
    <property type="entry name" value="Di-haem_cyt_TM"/>
</dbReference>
<dbReference type="InterPro" id="IPR011577">
    <property type="entry name" value="Cyt_b561_bac/Ni-Hgenase"/>
</dbReference>
<dbReference type="SMART" id="SM00867">
    <property type="entry name" value="YceI"/>
    <property type="match status" value="1"/>
</dbReference>
<protein>
    <submittedName>
        <fullName evidence="15">Cytochrome b561</fullName>
    </submittedName>
</protein>
<feature type="transmembrane region" description="Helical" evidence="13">
    <location>
        <begin position="147"/>
        <end position="173"/>
    </location>
</feature>
<evidence type="ECO:0000313" key="15">
    <source>
        <dbReference type="EMBL" id="SFM27855.1"/>
    </source>
</evidence>
<evidence type="ECO:0000256" key="2">
    <source>
        <dbReference type="ARBA" id="ARBA00004651"/>
    </source>
</evidence>
<dbReference type="GO" id="GO:0020037">
    <property type="term" value="F:heme binding"/>
    <property type="evidence" value="ECO:0007669"/>
    <property type="project" value="TreeGrafter"/>
</dbReference>
<dbReference type="Pfam" id="PF01292">
    <property type="entry name" value="Ni_hydr_CYTB"/>
    <property type="match status" value="1"/>
</dbReference>
<keyword evidence="10" id="KW-0408">Iron</keyword>
<evidence type="ECO:0000256" key="11">
    <source>
        <dbReference type="ARBA" id="ARBA00023136"/>
    </source>
</evidence>
<comment type="similarity">
    <text evidence="12">Belongs to the cytochrome b561 family.</text>
</comment>
<evidence type="ECO:0000256" key="4">
    <source>
        <dbReference type="ARBA" id="ARBA00022475"/>
    </source>
</evidence>
<evidence type="ECO:0000313" key="16">
    <source>
        <dbReference type="Proteomes" id="UP000199144"/>
    </source>
</evidence>
<evidence type="ECO:0000256" key="7">
    <source>
        <dbReference type="ARBA" id="ARBA00022723"/>
    </source>
</evidence>
<keyword evidence="8" id="KW-0249">Electron transport</keyword>
<accession>A0A1I4PK16</accession>
<feature type="domain" description="Lipid/polyisoprenoid-binding YceI-like" evidence="14">
    <location>
        <begin position="241"/>
        <end position="396"/>
    </location>
</feature>
<keyword evidence="7" id="KW-0479">Metal-binding</keyword>
<sequence>MTLTNTTRKFGAVTKTFHWLTALLILSALALGIDATQAPYTDGTELARKAWLFSLHKTIGVTAFLVAIMRIAWALTQPRPRLLNGNQRLEAIAAETAHWVLYGAMLLVPLTGWMHHAATTGFAPIWWPFGQSLPFVPKSESFASLMGGLHFTFMLVLVATIAAHVGGALKHFFIDKDQTLQRMLPGMRSNALPTTEQPGHVAPFLAALTVWVGACVLGTLAFTQPTEHTDPTPQLAEVASQWRVDSGSLDITVRQMGSDIRGGFADWTAEITFDETAPDGQHGEVRVQVGMPSLELGSVTDQALGPDFLDAGSHGVAVFTADILADDQNYVARGALSLKGITTPVTLPFELTLEGDRAKMSGQVSLDRRDFGIGETMPDETTLGFSVQIHVALTATREDVAPNLSEAGS</sequence>
<evidence type="ECO:0000256" key="6">
    <source>
        <dbReference type="ARBA" id="ARBA00022692"/>
    </source>
</evidence>
<dbReference type="GO" id="GO:0009055">
    <property type="term" value="F:electron transfer activity"/>
    <property type="evidence" value="ECO:0007669"/>
    <property type="project" value="InterPro"/>
</dbReference>
<dbReference type="PANTHER" id="PTHR30529">
    <property type="entry name" value="CYTOCHROME B561"/>
    <property type="match status" value="1"/>
</dbReference>
<keyword evidence="11 13" id="KW-0472">Membrane</keyword>
<keyword evidence="16" id="KW-1185">Reference proteome</keyword>
<dbReference type="STRING" id="254406.SAMN04488042_105276"/>
<dbReference type="EMBL" id="FOTQ01000005">
    <property type="protein sequence ID" value="SFM27855.1"/>
    <property type="molecule type" value="Genomic_DNA"/>
</dbReference>
<dbReference type="GO" id="GO:0046872">
    <property type="term" value="F:metal ion binding"/>
    <property type="evidence" value="ECO:0007669"/>
    <property type="project" value="UniProtKB-KW"/>
</dbReference>
<evidence type="ECO:0000256" key="12">
    <source>
        <dbReference type="ARBA" id="ARBA00037975"/>
    </source>
</evidence>
<dbReference type="SUPFAM" id="SSF101874">
    <property type="entry name" value="YceI-like"/>
    <property type="match status" value="1"/>
</dbReference>
<dbReference type="GO" id="GO:0005886">
    <property type="term" value="C:plasma membrane"/>
    <property type="evidence" value="ECO:0007669"/>
    <property type="project" value="UniProtKB-SubCell"/>
</dbReference>
<comment type="cofactor">
    <cofactor evidence="1">
        <name>heme b</name>
        <dbReference type="ChEBI" id="CHEBI:60344"/>
    </cofactor>
</comment>
<keyword evidence="3" id="KW-0813">Transport</keyword>
<feature type="transmembrane region" description="Helical" evidence="13">
    <location>
        <begin position="99"/>
        <end position="127"/>
    </location>
</feature>
<name>A0A1I4PK16_9RHOB</name>
<evidence type="ECO:0000256" key="13">
    <source>
        <dbReference type="SAM" id="Phobius"/>
    </source>
</evidence>
<keyword evidence="9 13" id="KW-1133">Transmembrane helix</keyword>
<dbReference type="InterPro" id="IPR036761">
    <property type="entry name" value="TTHA0802/YceI-like_sf"/>
</dbReference>
<evidence type="ECO:0000256" key="3">
    <source>
        <dbReference type="ARBA" id="ARBA00022448"/>
    </source>
</evidence>
<evidence type="ECO:0000256" key="5">
    <source>
        <dbReference type="ARBA" id="ARBA00022617"/>
    </source>
</evidence>
<evidence type="ECO:0000256" key="10">
    <source>
        <dbReference type="ARBA" id="ARBA00023004"/>
    </source>
</evidence>
<dbReference type="OrthoDB" id="1247465at2"/>
<dbReference type="Gene3D" id="2.40.128.110">
    <property type="entry name" value="Lipid/polyisoprenoid-binding, YceI-like"/>
    <property type="match status" value="1"/>
</dbReference>
<evidence type="ECO:0000256" key="9">
    <source>
        <dbReference type="ARBA" id="ARBA00022989"/>
    </source>
</evidence>
<keyword evidence="6 13" id="KW-0812">Transmembrane</keyword>
<dbReference type="Proteomes" id="UP000199144">
    <property type="component" value="Unassembled WGS sequence"/>
</dbReference>
<feature type="transmembrane region" description="Helical" evidence="13">
    <location>
        <begin position="59"/>
        <end position="78"/>
    </location>
</feature>
<organism evidence="15 16">
    <name type="scientific">Shimia aestuarii</name>
    <dbReference type="NCBI Taxonomy" id="254406"/>
    <lineage>
        <taxon>Bacteria</taxon>
        <taxon>Pseudomonadati</taxon>
        <taxon>Pseudomonadota</taxon>
        <taxon>Alphaproteobacteria</taxon>
        <taxon>Rhodobacterales</taxon>
        <taxon>Roseobacteraceae</taxon>
    </lineage>
</organism>
<keyword evidence="5" id="KW-0349">Heme</keyword>
<dbReference type="InterPro" id="IPR007372">
    <property type="entry name" value="Lipid/polyisoprenoid-bd_YceI"/>
</dbReference>
<proteinExistence type="inferred from homology"/>
<reference evidence="15 16" key="1">
    <citation type="submission" date="2016-10" db="EMBL/GenBank/DDBJ databases">
        <authorList>
            <person name="de Groot N.N."/>
        </authorList>
    </citation>
    <scope>NUCLEOTIDE SEQUENCE [LARGE SCALE GENOMIC DNA]</scope>
    <source>
        <strain evidence="15 16">DSM 15283</strain>
    </source>
</reference>
<feature type="transmembrane region" description="Helical" evidence="13">
    <location>
        <begin position="201"/>
        <end position="222"/>
    </location>
</feature>
<dbReference type="AlphaFoldDB" id="A0A1I4PK16"/>
<dbReference type="GO" id="GO:0022904">
    <property type="term" value="P:respiratory electron transport chain"/>
    <property type="evidence" value="ECO:0007669"/>
    <property type="project" value="InterPro"/>
</dbReference>